<organism evidence="8">
    <name type="scientific">Albugo laibachii Nc14</name>
    <dbReference type="NCBI Taxonomy" id="890382"/>
    <lineage>
        <taxon>Eukaryota</taxon>
        <taxon>Sar</taxon>
        <taxon>Stramenopiles</taxon>
        <taxon>Oomycota</taxon>
        <taxon>Peronosporomycetes</taxon>
        <taxon>Albuginales</taxon>
        <taxon>Albuginaceae</taxon>
        <taxon>Albugo</taxon>
    </lineage>
</organism>
<dbReference type="GO" id="GO:0005524">
    <property type="term" value="F:ATP binding"/>
    <property type="evidence" value="ECO:0007669"/>
    <property type="project" value="InterPro"/>
</dbReference>
<dbReference type="Pfam" id="PF25005">
    <property type="entry name" value="PSF2_N"/>
    <property type="match status" value="1"/>
</dbReference>
<dbReference type="SUPFAM" id="SSF158573">
    <property type="entry name" value="GINS helical bundle-like"/>
    <property type="match status" value="1"/>
</dbReference>
<proteinExistence type="inferred from homology"/>
<dbReference type="InterPro" id="IPR027417">
    <property type="entry name" value="P-loop_NTPase"/>
</dbReference>
<dbReference type="EMBL" id="FR824117">
    <property type="protein sequence ID" value="CCA19497.1"/>
    <property type="molecule type" value="Genomic_DNA"/>
</dbReference>
<dbReference type="GO" id="GO:0000811">
    <property type="term" value="C:GINS complex"/>
    <property type="evidence" value="ECO:0007669"/>
    <property type="project" value="TreeGrafter"/>
</dbReference>
<dbReference type="Pfam" id="PF00225">
    <property type="entry name" value="Kinesin"/>
    <property type="match status" value="1"/>
</dbReference>
<comment type="similarity">
    <text evidence="2">Belongs to the GINS2/PSF2 family.</text>
</comment>
<evidence type="ECO:0000256" key="2">
    <source>
        <dbReference type="ARBA" id="ARBA00010565"/>
    </source>
</evidence>
<keyword evidence="4" id="KW-0539">Nucleus</keyword>
<dbReference type="CDD" id="cd11712">
    <property type="entry name" value="GINS_A_psf2"/>
    <property type="match status" value="1"/>
</dbReference>
<evidence type="ECO:0000256" key="5">
    <source>
        <dbReference type="PROSITE-ProRule" id="PRU00283"/>
    </source>
</evidence>
<dbReference type="GO" id="GO:0007018">
    <property type="term" value="P:microtubule-based movement"/>
    <property type="evidence" value="ECO:0007669"/>
    <property type="project" value="InterPro"/>
</dbReference>
<dbReference type="SMART" id="SM00129">
    <property type="entry name" value="KISc"/>
    <property type="match status" value="1"/>
</dbReference>
<comment type="subcellular location">
    <subcellularLocation>
        <location evidence="1">Nucleus</location>
    </subcellularLocation>
</comment>
<evidence type="ECO:0000256" key="4">
    <source>
        <dbReference type="ARBA" id="ARBA00023242"/>
    </source>
</evidence>
<gene>
    <name evidence="8" type="primary">AlNc14C72G4924</name>
    <name evidence="8" type="ORF">ALNC14_056400</name>
</gene>
<evidence type="ECO:0000256" key="1">
    <source>
        <dbReference type="ARBA" id="ARBA00004123"/>
    </source>
</evidence>
<dbReference type="Pfam" id="PF05916">
    <property type="entry name" value="Sld5"/>
    <property type="match status" value="1"/>
</dbReference>
<comment type="similarity">
    <text evidence="5">Belongs to the TRAFAC class myosin-kinesin ATPase superfamily. Kinesin family.</text>
</comment>
<dbReference type="InterPro" id="IPR001752">
    <property type="entry name" value="Kinesin_motor_dom"/>
</dbReference>
<evidence type="ECO:0000256" key="6">
    <source>
        <dbReference type="SAM" id="Coils"/>
    </source>
</evidence>
<dbReference type="InterPro" id="IPR021151">
    <property type="entry name" value="GINS_A"/>
</dbReference>
<dbReference type="InterPro" id="IPR056784">
    <property type="entry name" value="PSF2_N"/>
</dbReference>
<reference evidence="8" key="1">
    <citation type="journal article" date="2011" name="PLoS Biol.">
        <title>Gene gain and loss during evolution of obligate parasitism in the white rust pathogen of Arabidopsis thaliana.</title>
        <authorList>
            <person name="Kemen E."/>
            <person name="Gardiner A."/>
            <person name="Schultz-Larsen T."/>
            <person name="Kemen A.C."/>
            <person name="Balmuth A.L."/>
            <person name="Robert-Seilaniantz A."/>
            <person name="Bailey K."/>
            <person name="Holub E."/>
            <person name="Studholme D.J."/>
            <person name="Maclean D."/>
            <person name="Jones J.D."/>
        </authorList>
    </citation>
    <scope>NUCLEOTIDE SEQUENCE</scope>
</reference>
<dbReference type="SUPFAM" id="SSF160059">
    <property type="entry name" value="PriA/YqbF domain"/>
    <property type="match status" value="1"/>
</dbReference>
<dbReference type="CDD" id="cd21694">
    <property type="entry name" value="GINS_B_Psf2"/>
    <property type="match status" value="1"/>
</dbReference>
<reference evidence="8" key="2">
    <citation type="submission" date="2011-02" db="EMBL/GenBank/DDBJ databases">
        <authorList>
            <person name="MacLean D."/>
        </authorList>
    </citation>
    <scope>NUCLEOTIDE SEQUENCE</scope>
</reference>
<name>F0WE68_9STRA</name>
<protein>
    <submittedName>
        <fullName evidence="8">DNA replication complex GINS protein PSF2 putative</fullName>
    </submittedName>
</protein>
<dbReference type="AlphaFoldDB" id="F0WE68"/>
<keyword evidence="3" id="KW-0235">DNA replication</keyword>
<dbReference type="FunFam" id="1.20.58.1020:FF:000001">
    <property type="entry name" value="DNA replication complex GINS protein PSF2"/>
    <property type="match status" value="1"/>
</dbReference>
<dbReference type="Gene3D" id="1.20.58.1020">
    <property type="match status" value="1"/>
</dbReference>
<dbReference type="InterPro" id="IPR007257">
    <property type="entry name" value="GINS_Psf2"/>
</dbReference>
<evidence type="ECO:0000313" key="8">
    <source>
        <dbReference type="EMBL" id="CCA19497.1"/>
    </source>
</evidence>
<keyword evidence="6" id="KW-0175">Coiled coil</keyword>
<feature type="domain" description="Kinesin motor" evidence="7">
    <location>
        <begin position="1"/>
        <end position="130"/>
    </location>
</feature>
<comment type="caution">
    <text evidence="5">Lacks conserved residue(s) required for the propagation of feature annotation.</text>
</comment>
<evidence type="ECO:0000256" key="3">
    <source>
        <dbReference type="ARBA" id="ARBA00022705"/>
    </source>
</evidence>
<dbReference type="InterPro" id="IPR036224">
    <property type="entry name" value="GINS_bundle-like_dom_sf"/>
</dbReference>
<dbReference type="HOGENOM" id="CLU_502903_0_0_1"/>
<dbReference type="FunFam" id="3.40.5.50:FF:000001">
    <property type="entry name" value="DNA replication complex GINS protein PSF2"/>
    <property type="match status" value="1"/>
</dbReference>
<dbReference type="GO" id="GO:0006260">
    <property type="term" value="P:DNA replication"/>
    <property type="evidence" value="ECO:0007669"/>
    <property type="project" value="UniProtKB-KW"/>
</dbReference>
<dbReference type="GO" id="GO:0000727">
    <property type="term" value="P:double-strand break repair via break-induced replication"/>
    <property type="evidence" value="ECO:0007669"/>
    <property type="project" value="TreeGrafter"/>
</dbReference>
<evidence type="ECO:0000259" key="7">
    <source>
        <dbReference type="PROSITE" id="PS50067"/>
    </source>
</evidence>
<dbReference type="GO" id="GO:0003777">
    <property type="term" value="F:microtubule motor activity"/>
    <property type="evidence" value="ECO:0007669"/>
    <property type="project" value="InterPro"/>
</dbReference>
<dbReference type="GO" id="GO:0008017">
    <property type="term" value="F:microtubule binding"/>
    <property type="evidence" value="ECO:0007669"/>
    <property type="project" value="InterPro"/>
</dbReference>
<feature type="coiled-coil region" evidence="6">
    <location>
        <begin position="142"/>
        <end position="197"/>
    </location>
</feature>
<dbReference type="PANTHER" id="PTHR12772:SF0">
    <property type="entry name" value="DNA REPLICATION COMPLEX GINS PROTEIN PSF2"/>
    <property type="match status" value="1"/>
</dbReference>
<dbReference type="SUPFAM" id="SSF52540">
    <property type="entry name" value="P-loop containing nucleoside triphosphate hydrolases"/>
    <property type="match status" value="1"/>
</dbReference>
<dbReference type="PRINTS" id="PR00380">
    <property type="entry name" value="KINESINHEAVY"/>
</dbReference>
<dbReference type="InterPro" id="IPR036961">
    <property type="entry name" value="Kinesin_motor_dom_sf"/>
</dbReference>
<dbReference type="Gene3D" id="3.40.5.50">
    <property type="match status" value="1"/>
</dbReference>
<dbReference type="PANTHER" id="PTHR12772">
    <property type="entry name" value="DNA REPLICATION COMPLEX GINS PROTEIN PSF2"/>
    <property type="match status" value="1"/>
</dbReference>
<dbReference type="PROSITE" id="PS50067">
    <property type="entry name" value="KINESIN_MOTOR_2"/>
    <property type="match status" value="1"/>
</dbReference>
<sequence>MNARSSRSHSVLIVAVVQRHVDSQVCKEGKLSLLDLAGSEIVSRTGAGGQQLEEAKTIKKSLSALGMFIPNLASPNVRHIPYRESKLTRIVEDSLSGNVRTTLILNASSSILDSAETLSTLRFGQRATKVKNQAVVNEPKHAKGLSNIFQKLQLELQAEKDRVTALEHELVARKMAQEETNSNLAEVKEAFIQLEREDRFIRYAETSRMQLESNHKKTVDHLDATLEQKKMEYSQLGTEHGRLMVEQCNWNPSVMRVDEVIQPKKRLYWRKGSDFHGKQEAQNRDGNVEAKTIKMLCDAGAPESLYPVQRARQCDSAIPSIRISCLSYTTMETSEESLEEMDQADVSSSRDDKSNSHLITTIEEIMTSISCTGARELEFLAEQELIKIIPYFQIQENHKMLHFISGDFGPFQAGIPLHVPLWLAIMLKQLRKCRILPPEWLTIENLTTRLEEEIRSDVFEPLPFHYMEVSSLLLKHAAEDIEQVEHIRSLLEDLQNVRQDKIRSGLCKISSDVQSGGTAYAIQMNNISALEINSVRRLMTNV</sequence>
<dbReference type="Gene3D" id="3.40.850.10">
    <property type="entry name" value="Kinesin motor domain"/>
    <property type="match status" value="1"/>
</dbReference>
<accession>F0WE68</accession>